<accession>A0A7L5DGP4</accession>
<dbReference type="InterPro" id="IPR050266">
    <property type="entry name" value="AB_hydrolase_sf"/>
</dbReference>
<dbReference type="KEGG" id="srho:HH216_02240"/>
<dbReference type="SUPFAM" id="SSF53474">
    <property type="entry name" value="alpha/beta-Hydrolases"/>
    <property type="match status" value="1"/>
</dbReference>
<feature type="chain" id="PRO_5029662695" evidence="1">
    <location>
        <begin position="18"/>
        <end position="268"/>
    </location>
</feature>
<dbReference type="InterPro" id="IPR029058">
    <property type="entry name" value="AB_hydrolase_fold"/>
</dbReference>
<dbReference type="EMBL" id="CP051677">
    <property type="protein sequence ID" value="QJD77369.1"/>
    <property type="molecule type" value="Genomic_DNA"/>
</dbReference>
<dbReference type="InterPro" id="IPR000073">
    <property type="entry name" value="AB_hydrolase_1"/>
</dbReference>
<dbReference type="Pfam" id="PF00561">
    <property type="entry name" value="Abhydrolase_1"/>
    <property type="match status" value="1"/>
</dbReference>
<dbReference type="Proteomes" id="UP000501128">
    <property type="component" value="Chromosome"/>
</dbReference>
<protein>
    <submittedName>
        <fullName evidence="3">Alpha/beta hydrolase</fullName>
    </submittedName>
</protein>
<keyword evidence="4" id="KW-1185">Reference proteome</keyword>
<dbReference type="Gene3D" id="3.40.50.1820">
    <property type="entry name" value="alpha/beta hydrolase"/>
    <property type="match status" value="1"/>
</dbReference>
<sequence>MKALLLLISLLPGSLWAQAVSESSSREPLFTSFDGTKIHYDTIGRGRPVVLLHGFISNSTSWKRAAVRQALADAGFKVVTLDLRGNGLSDRPHAAEAYKDDAELRDVLALMKHLGLTNYDVVGYSRGAILAAELLTLKAPIRRVVLGGVGADFTDPNWERRRNFQEAFAKPGTHPDLRPAVENAKRAGADTIVMARLQEFQPAASPTKLKKVKIPVLIVNGDQDRDNGDPQKLVDMIPGSKLIVVPGDHGGAMRTPEFANAVVQFLTR</sequence>
<dbReference type="GO" id="GO:0016787">
    <property type="term" value="F:hydrolase activity"/>
    <property type="evidence" value="ECO:0007669"/>
    <property type="project" value="UniProtKB-KW"/>
</dbReference>
<keyword evidence="3" id="KW-0378">Hydrolase</keyword>
<dbReference type="AlphaFoldDB" id="A0A7L5DGP4"/>
<name>A0A7L5DGP4_9BACT</name>
<gene>
    <name evidence="3" type="ORF">HH216_02240</name>
</gene>
<keyword evidence="1" id="KW-0732">Signal</keyword>
<dbReference type="PANTHER" id="PTHR43798">
    <property type="entry name" value="MONOACYLGLYCEROL LIPASE"/>
    <property type="match status" value="1"/>
</dbReference>
<evidence type="ECO:0000256" key="1">
    <source>
        <dbReference type="SAM" id="SignalP"/>
    </source>
</evidence>
<feature type="domain" description="AB hydrolase-1" evidence="2">
    <location>
        <begin position="48"/>
        <end position="149"/>
    </location>
</feature>
<proteinExistence type="predicted"/>
<organism evidence="3 4">
    <name type="scientific">Spirosoma rhododendri</name>
    <dbReference type="NCBI Taxonomy" id="2728024"/>
    <lineage>
        <taxon>Bacteria</taxon>
        <taxon>Pseudomonadati</taxon>
        <taxon>Bacteroidota</taxon>
        <taxon>Cytophagia</taxon>
        <taxon>Cytophagales</taxon>
        <taxon>Cytophagaceae</taxon>
        <taxon>Spirosoma</taxon>
    </lineage>
</organism>
<feature type="signal peptide" evidence="1">
    <location>
        <begin position="1"/>
        <end position="17"/>
    </location>
</feature>
<evidence type="ECO:0000313" key="4">
    <source>
        <dbReference type="Proteomes" id="UP000501128"/>
    </source>
</evidence>
<evidence type="ECO:0000313" key="3">
    <source>
        <dbReference type="EMBL" id="QJD77369.1"/>
    </source>
</evidence>
<evidence type="ECO:0000259" key="2">
    <source>
        <dbReference type="Pfam" id="PF00561"/>
    </source>
</evidence>
<reference evidence="3 4" key="1">
    <citation type="submission" date="2020-04" db="EMBL/GenBank/DDBJ databases">
        <title>Genome sequencing of novel species.</title>
        <authorList>
            <person name="Heo J."/>
            <person name="Kim S.-J."/>
            <person name="Kim J.-S."/>
            <person name="Hong S.-B."/>
            <person name="Kwon S.-W."/>
        </authorList>
    </citation>
    <scope>NUCLEOTIDE SEQUENCE [LARGE SCALE GENOMIC DNA]</scope>
    <source>
        <strain evidence="3 4">CJU-R4</strain>
    </source>
</reference>
<dbReference type="RefSeq" id="WP_169549312.1">
    <property type="nucleotide sequence ID" value="NZ_CP051677.1"/>
</dbReference>